<accession>A0ACC2A926</accession>
<protein>
    <submittedName>
        <fullName evidence="1">Uncharacterized protein</fullName>
    </submittedName>
</protein>
<evidence type="ECO:0000313" key="2">
    <source>
        <dbReference type="Proteomes" id="UP001162992"/>
    </source>
</evidence>
<sequence>MQIFVKTVTGKAISLEVERSDTISTVKTKIQDKTCVFPCQQRLFFASKQLQDHLTLADYNIQKESILYLLLRSSERMHVVVRMSSGKRIALQVEASDTVEDVKTKIGDMEGIRPELQRLLFAGKQLESGRSLAEYDIENGSTLQLGCYADCSEDFDWQETGMKPSPWR</sequence>
<gene>
    <name evidence="1" type="ORF">O6H91_23G025000</name>
</gene>
<organism evidence="1 2">
    <name type="scientific">Diphasiastrum complanatum</name>
    <name type="common">Issler's clubmoss</name>
    <name type="synonym">Lycopodium complanatum</name>
    <dbReference type="NCBI Taxonomy" id="34168"/>
    <lineage>
        <taxon>Eukaryota</taxon>
        <taxon>Viridiplantae</taxon>
        <taxon>Streptophyta</taxon>
        <taxon>Embryophyta</taxon>
        <taxon>Tracheophyta</taxon>
        <taxon>Lycopodiopsida</taxon>
        <taxon>Lycopodiales</taxon>
        <taxon>Lycopodiaceae</taxon>
        <taxon>Lycopodioideae</taxon>
        <taxon>Diphasiastrum</taxon>
    </lineage>
</organism>
<reference evidence="2" key="1">
    <citation type="journal article" date="2024" name="Proc. Natl. Acad. Sci. U.S.A.">
        <title>Extraordinary preservation of gene collinearity over three hundred million years revealed in homosporous lycophytes.</title>
        <authorList>
            <person name="Li C."/>
            <person name="Wickell D."/>
            <person name="Kuo L.Y."/>
            <person name="Chen X."/>
            <person name="Nie B."/>
            <person name="Liao X."/>
            <person name="Peng D."/>
            <person name="Ji J."/>
            <person name="Jenkins J."/>
            <person name="Williams M."/>
            <person name="Shu S."/>
            <person name="Plott C."/>
            <person name="Barry K."/>
            <person name="Rajasekar S."/>
            <person name="Grimwood J."/>
            <person name="Han X."/>
            <person name="Sun S."/>
            <person name="Hou Z."/>
            <person name="He W."/>
            <person name="Dai G."/>
            <person name="Sun C."/>
            <person name="Schmutz J."/>
            <person name="Leebens-Mack J.H."/>
            <person name="Li F.W."/>
            <person name="Wang L."/>
        </authorList>
    </citation>
    <scope>NUCLEOTIDE SEQUENCE [LARGE SCALE GENOMIC DNA]</scope>
    <source>
        <strain evidence="2">cv. PW_Plant_1</strain>
    </source>
</reference>
<comment type="caution">
    <text evidence="1">The sequence shown here is derived from an EMBL/GenBank/DDBJ whole genome shotgun (WGS) entry which is preliminary data.</text>
</comment>
<proteinExistence type="predicted"/>
<dbReference type="Proteomes" id="UP001162992">
    <property type="component" value="Chromosome 23"/>
</dbReference>
<keyword evidence="2" id="KW-1185">Reference proteome</keyword>
<name>A0ACC2A926_DIPCM</name>
<dbReference type="EMBL" id="CM055114">
    <property type="protein sequence ID" value="KAJ7514063.1"/>
    <property type="molecule type" value="Genomic_DNA"/>
</dbReference>
<evidence type="ECO:0000313" key="1">
    <source>
        <dbReference type="EMBL" id="KAJ7514063.1"/>
    </source>
</evidence>